<protein>
    <submittedName>
        <fullName evidence="1">Uncharacterized protein</fullName>
    </submittedName>
</protein>
<sequence>MISIRDTIASSDQARYDAFMEQQQDGNTMTSFRLLDGTVQIRVVRSKTLEVLAEDHFADSGLASQYIADYNDHAKEIQKRRANVTERGIHGTPEPEGEVVV</sequence>
<gene>
    <name evidence="1" type="ORF">KCU76_g8669</name>
</gene>
<evidence type="ECO:0000313" key="2">
    <source>
        <dbReference type="Proteomes" id="UP000779574"/>
    </source>
</evidence>
<evidence type="ECO:0000313" key="1">
    <source>
        <dbReference type="EMBL" id="KAG9689730.1"/>
    </source>
</evidence>
<organism evidence="1 2">
    <name type="scientific">Aureobasidium melanogenum</name>
    <name type="common">Aureobasidium pullulans var. melanogenum</name>
    <dbReference type="NCBI Taxonomy" id="46634"/>
    <lineage>
        <taxon>Eukaryota</taxon>
        <taxon>Fungi</taxon>
        <taxon>Dikarya</taxon>
        <taxon>Ascomycota</taxon>
        <taxon>Pezizomycotina</taxon>
        <taxon>Dothideomycetes</taxon>
        <taxon>Dothideomycetidae</taxon>
        <taxon>Dothideales</taxon>
        <taxon>Saccotheciaceae</taxon>
        <taxon>Aureobasidium</taxon>
    </lineage>
</organism>
<dbReference type="OrthoDB" id="3859698at2759"/>
<proteinExistence type="predicted"/>
<feature type="non-terminal residue" evidence="1">
    <location>
        <position position="101"/>
    </location>
</feature>
<dbReference type="Proteomes" id="UP000779574">
    <property type="component" value="Unassembled WGS sequence"/>
</dbReference>
<comment type="caution">
    <text evidence="1">The sequence shown here is derived from an EMBL/GenBank/DDBJ whole genome shotgun (WGS) entry which is preliminary data.</text>
</comment>
<dbReference type="EMBL" id="JAHFXF010000339">
    <property type="protein sequence ID" value="KAG9689730.1"/>
    <property type="molecule type" value="Genomic_DNA"/>
</dbReference>
<accession>A0A9P8EHH9</accession>
<name>A0A9P8EHH9_AURME</name>
<reference evidence="1" key="1">
    <citation type="journal article" date="2021" name="J Fungi (Basel)">
        <title>Virulence traits and population genomics of the black yeast Aureobasidium melanogenum.</title>
        <authorList>
            <person name="Cernosa A."/>
            <person name="Sun X."/>
            <person name="Gostincar C."/>
            <person name="Fang C."/>
            <person name="Gunde-Cimerman N."/>
            <person name="Song Z."/>
        </authorList>
    </citation>
    <scope>NUCLEOTIDE SEQUENCE</scope>
    <source>
        <strain evidence="1">EXF-9911</strain>
    </source>
</reference>
<reference evidence="1" key="2">
    <citation type="submission" date="2021-08" db="EMBL/GenBank/DDBJ databases">
        <authorList>
            <person name="Gostincar C."/>
            <person name="Sun X."/>
            <person name="Song Z."/>
            <person name="Gunde-Cimerman N."/>
        </authorList>
    </citation>
    <scope>NUCLEOTIDE SEQUENCE</scope>
    <source>
        <strain evidence="1">EXF-9911</strain>
    </source>
</reference>
<dbReference type="AlphaFoldDB" id="A0A9P8EHH9"/>